<dbReference type="EMBL" id="AXDT01000247">
    <property type="protein sequence ID" value="ERT10959.1"/>
    <property type="molecule type" value="Genomic_DNA"/>
</dbReference>
<name>U7QSM1_PHOTE</name>
<organism evidence="1 2">
    <name type="scientific">Photorhabdus temperata J3</name>
    <dbReference type="NCBI Taxonomy" id="1389415"/>
    <lineage>
        <taxon>Bacteria</taxon>
        <taxon>Pseudomonadati</taxon>
        <taxon>Pseudomonadota</taxon>
        <taxon>Gammaproteobacteria</taxon>
        <taxon>Enterobacterales</taxon>
        <taxon>Morganellaceae</taxon>
        <taxon>Photorhabdus</taxon>
    </lineage>
</organism>
<dbReference type="RefSeq" id="WP_021326776.1">
    <property type="nucleotide sequence ID" value="NZ_AXDT01000247.1"/>
</dbReference>
<comment type="caution">
    <text evidence="1">The sequence shown here is derived from an EMBL/GenBank/DDBJ whole genome shotgun (WGS) entry which is preliminary data.</text>
</comment>
<keyword evidence="2" id="KW-1185">Reference proteome</keyword>
<proteinExistence type="predicted"/>
<gene>
    <name evidence="1" type="ORF">O185_22010</name>
</gene>
<dbReference type="Proteomes" id="UP000017133">
    <property type="component" value="Unassembled WGS sequence"/>
</dbReference>
<evidence type="ECO:0000313" key="2">
    <source>
        <dbReference type="Proteomes" id="UP000017133"/>
    </source>
</evidence>
<protein>
    <submittedName>
        <fullName evidence="1">Uncharacterized protein</fullName>
    </submittedName>
</protein>
<sequence>MIEEEVSVADINELTVRLDELSNILTLVMHSLSKSDPTLYTDIINNIEEFA</sequence>
<dbReference type="PATRIC" id="fig|1389415.4.peg.4398"/>
<reference evidence="1 2" key="1">
    <citation type="submission" date="2013-10" db="EMBL/GenBank/DDBJ databases">
        <title>Whole Genome Shotgun Sequence of Photorhabdus temperata J3.</title>
        <authorList>
            <person name="Park G.-S."/>
            <person name="Hong S.-J."/>
            <person name="Shin J.-H."/>
        </authorList>
    </citation>
    <scope>NUCLEOTIDE SEQUENCE [LARGE SCALE GENOMIC DNA]</scope>
    <source>
        <strain evidence="1 2">J3</strain>
    </source>
</reference>
<dbReference type="AlphaFoldDB" id="U7QSM1"/>
<evidence type="ECO:0000313" key="1">
    <source>
        <dbReference type="EMBL" id="ERT10959.1"/>
    </source>
</evidence>
<accession>U7QSM1</accession>